<dbReference type="Proteomes" id="UP000588806">
    <property type="component" value="Unassembled WGS sequence"/>
</dbReference>
<proteinExistence type="predicted"/>
<reference evidence="2 3" key="1">
    <citation type="submission" date="2020-05" db="EMBL/GenBank/DDBJ databases">
        <authorList>
            <person name="Ruan W."/>
            <person name="Jeon C.O."/>
            <person name="Chun B.H."/>
        </authorList>
    </citation>
    <scope>NUCLEOTIDE SEQUENCE [LARGE SCALE GENOMIC DNA]</scope>
    <source>
        <strain evidence="2 3">TBZ9</strain>
    </source>
</reference>
<organism evidence="2 3">
    <name type="scientific">Vreelandella azerica</name>
    <dbReference type="NCBI Taxonomy" id="2732867"/>
    <lineage>
        <taxon>Bacteria</taxon>
        <taxon>Pseudomonadati</taxon>
        <taxon>Pseudomonadota</taxon>
        <taxon>Gammaproteobacteria</taxon>
        <taxon>Oceanospirillales</taxon>
        <taxon>Halomonadaceae</taxon>
        <taxon>Vreelandella</taxon>
    </lineage>
</organism>
<dbReference type="AlphaFoldDB" id="A0A7Y3XBX9"/>
<feature type="transmembrane region" description="Helical" evidence="1">
    <location>
        <begin position="6"/>
        <end position="27"/>
    </location>
</feature>
<dbReference type="RefSeq" id="WP_171703278.1">
    <property type="nucleotide sequence ID" value="NZ_JABFHI010000010.1"/>
</dbReference>
<keyword evidence="1" id="KW-1133">Transmembrane helix</keyword>
<keyword evidence="1" id="KW-0812">Transmembrane</keyword>
<evidence type="ECO:0000256" key="1">
    <source>
        <dbReference type="SAM" id="Phobius"/>
    </source>
</evidence>
<dbReference type="EMBL" id="JABFHI010000010">
    <property type="protein sequence ID" value="NOG32818.1"/>
    <property type="molecule type" value="Genomic_DNA"/>
</dbReference>
<sequence length="201" mass="23542">MSISDIKDYFFLLGSIAGLIALLRPVLESKFERDRKRAEKILEIVPEEHMKAMDFDVYQARAVLTSNFYPLDRLKSEWKDGTDLVRFSGPLKAHYLKEVEQIIRNYNQLREYIQVPYWEPTSTGDDNSDALQWSFNKSYFPEPTGSKGDYNVHLSEAGELVGKIRDGLRRLQIIMEMHFLEAFFARFLLPKRLRKVELEDA</sequence>
<evidence type="ECO:0000313" key="2">
    <source>
        <dbReference type="EMBL" id="NOG32818.1"/>
    </source>
</evidence>
<reference evidence="2 3" key="2">
    <citation type="submission" date="2020-06" db="EMBL/GenBank/DDBJ databases">
        <title>Halomonas songnenensis sp. nov., a moderately halophilic bacterium isolated from saline and alkaline soils.</title>
        <authorList>
            <person name="Jiang J."/>
            <person name="Pan Y."/>
        </authorList>
    </citation>
    <scope>NUCLEOTIDE SEQUENCE [LARGE SCALE GENOMIC DNA]</scope>
    <source>
        <strain evidence="2 3">TBZ9</strain>
    </source>
</reference>
<comment type="caution">
    <text evidence="2">The sequence shown here is derived from an EMBL/GenBank/DDBJ whole genome shotgun (WGS) entry which is preliminary data.</text>
</comment>
<evidence type="ECO:0000313" key="3">
    <source>
        <dbReference type="Proteomes" id="UP000588806"/>
    </source>
</evidence>
<name>A0A7Y3XBX9_9GAMM</name>
<keyword evidence="1" id="KW-0472">Membrane</keyword>
<accession>A0A7Y3XBX9</accession>
<gene>
    <name evidence="2" type="ORF">HLB35_15570</name>
</gene>
<protein>
    <submittedName>
        <fullName evidence="2">Uncharacterized protein</fullName>
    </submittedName>
</protein>
<keyword evidence="3" id="KW-1185">Reference proteome</keyword>